<dbReference type="Proteomes" id="UP001438707">
    <property type="component" value="Unassembled WGS sequence"/>
</dbReference>
<keyword evidence="1" id="KW-1133">Transmembrane helix</keyword>
<evidence type="ECO:0000256" key="1">
    <source>
        <dbReference type="SAM" id="Phobius"/>
    </source>
</evidence>
<comment type="caution">
    <text evidence="2">The sequence shown here is derived from an EMBL/GenBank/DDBJ whole genome shotgun (WGS) entry which is preliminary data.</text>
</comment>
<feature type="transmembrane region" description="Helical" evidence="1">
    <location>
        <begin position="34"/>
        <end position="56"/>
    </location>
</feature>
<dbReference type="AlphaFoldDB" id="A0AAW1QUX2"/>
<dbReference type="EMBL" id="JALJOS010000025">
    <property type="protein sequence ID" value="KAK9825311.1"/>
    <property type="molecule type" value="Genomic_DNA"/>
</dbReference>
<gene>
    <name evidence="2" type="ORF">WJX74_008179</name>
</gene>
<reference evidence="2 3" key="1">
    <citation type="journal article" date="2024" name="Nat. Commun.">
        <title>Phylogenomics reveals the evolutionary origins of lichenization in chlorophyte algae.</title>
        <authorList>
            <person name="Puginier C."/>
            <person name="Libourel C."/>
            <person name="Otte J."/>
            <person name="Skaloud P."/>
            <person name="Haon M."/>
            <person name="Grisel S."/>
            <person name="Petersen M."/>
            <person name="Berrin J.G."/>
            <person name="Delaux P.M."/>
            <person name="Dal Grande F."/>
            <person name="Keller J."/>
        </authorList>
    </citation>
    <scope>NUCLEOTIDE SEQUENCE [LARGE SCALE GENOMIC DNA]</scope>
    <source>
        <strain evidence="2 3">SAG 2145</strain>
    </source>
</reference>
<organism evidence="2 3">
    <name type="scientific">Apatococcus lobatus</name>
    <dbReference type="NCBI Taxonomy" id="904363"/>
    <lineage>
        <taxon>Eukaryota</taxon>
        <taxon>Viridiplantae</taxon>
        <taxon>Chlorophyta</taxon>
        <taxon>core chlorophytes</taxon>
        <taxon>Trebouxiophyceae</taxon>
        <taxon>Chlorellales</taxon>
        <taxon>Chlorellaceae</taxon>
        <taxon>Apatococcus</taxon>
    </lineage>
</organism>
<evidence type="ECO:0000313" key="3">
    <source>
        <dbReference type="Proteomes" id="UP001438707"/>
    </source>
</evidence>
<keyword evidence="3" id="KW-1185">Reference proteome</keyword>
<keyword evidence="1" id="KW-0812">Transmembrane</keyword>
<protein>
    <submittedName>
        <fullName evidence="2">Uncharacterized protein</fullName>
    </submittedName>
</protein>
<sequence length="105" mass="11640">MLRSVTLPCAAPVRPVLSNPLLRRPLRSPSRRPVQANLLLAPLGLVTNPFVLVAWAGGAYKFYSGFEKTNFNADQATKARLVALWPVLYATNADFRKNFQKAIQS</sequence>
<name>A0AAW1QUX2_9CHLO</name>
<evidence type="ECO:0000313" key="2">
    <source>
        <dbReference type="EMBL" id="KAK9825311.1"/>
    </source>
</evidence>
<accession>A0AAW1QUX2</accession>
<keyword evidence="1" id="KW-0472">Membrane</keyword>
<proteinExistence type="predicted"/>